<accession>A0A975IVF2</accession>
<dbReference type="RefSeq" id="WP_211937308.1">
    <property type="nucleotide sequence ID" value="NZ_CP073078.1"/>
</dbReference>
<feature type="region of interest" description="Disordered" evidence="1">
    <location>
        <begin position="327"/>
        <end position="351"/>
    </location>
</feature>
<sequence length="351" mass="36563">MAALKFKPILSGAAVGALVAVLAGCATPPPPPAPPAPLPPAPAPADLTLSPAIIQSAAAYQAFIARSTAIKPDFANGDDVEHRLQTGESFDPAIMTRGEIAFAAVVALQEPTFVAEIRNYSMNESARAELARTIAADPNYATGFRGANAAAGLIIAAMTTQGQGLQDEGEAVRLSAYGVQRQEWSKVFVPDLAGRLSLAKTTSANVPTASTEDAERERQAAIGYAPLLLPVHAPAASPPYPPAVVRGLAIAALALLGHAGEADAAITEPMFADPPDQTCLNMAKLNLYQCLAVAKPYYEDIFCLGQHAMKDTGQCLRMAAGAPPPAVEFIPPTQSAKTPVKPVKKRRKKGD</sequence>
<evidence type="ECO:0000256" key="2">
    <source>
        <dbReference type="SAM" id="SignalP"/>
    </source>
</evidence>
<keyword evidence="2" id="KW-0732">Signal</keyword>
<proteinExistence type="predicted"/>
<dbReference type="KEGG" id="caul:KCG34_19715"/>
<feature type="signal peptide" evidence="2">
    <location>
        <begin position="1"/>
        <end position="25"/>
    </location>
</feature>
<gene>
    <name evidence="3" type="ORF">KCG34_19715</name>
</gene>
<evidence type="ECO:0000256" key="1">
    <source>
        <dbReference type="SAM" id="MobiDB-lite"/>
    </source>
</evidence>
<evidence type="ECO:0000313" key="4">
    <source>
        <dbReference type="Proteomes" id="UP000676409"/>
    </source>
</evidence>
<keyword evidence="4" id="KW-1185">Reference proteome</keyword>
<dbReference type="EMBL" id="CP073078">
    <property type="protein sequence ID" value="QUD87256.1"/>
    <property type="molecule type" value="Genomic_DNA"/>
</dbReference>
<reference evidence="3" key="1">
    <citation type="submission" date="2021-04" db="EMBL/GenBank/DDBJ databases">
        <title>The complete genome sequence of Caulobacter sp. S6.</title>
        <authorList>
            <person name="Tang Y."/>
            <person name="Ouyang W."/>
            <person name="Liu Q."/>
            <person name="Huang B."/>
            <person name="Guo Z."/>
            <person name="Lei P."/>
        </authorList>
    </citation>
    <scope>NUCLEOTIDE SEQUENCE</scope>
    <source>
        <strain evidence="3">S6</strain>
    </source>
</reference>
<feature type="chain" id="PRO_5036972031" evidence="2">
    <location>
        <begin position="26"/>
        <end position="351"/>
    </location>
</feature>
<name>A0A975IVF2_9CAUL</name>
<dbReference type="Proteomes" id="UP000676409">
    <property type="component" value="Chromosome"/>
</dbReference>
<evidence type="ECO:0000313" key="3">
    <source>
        <dbReference type="EMBL" id="QUD87256.1"/>
    </source>
</evidence>
<feature type="compositionally biased region" description="Basic residues" evidence="1">
    <location>
        <begin position="342"/>
        <end position="351"/>
    </location>
</feature>
<dbReference type="PROSITE" id="PS51257">
    <property type="entry name" value="PROKAR_LIPOPROTEIN"/>
    <property type="match status" value="1"/>
</dbReference>
<organism evidence="3 4">
    <name type="scientific">Phenylobacterium montanum</name>
    <dbReference type="NCBI Taxonomy" id="2823693"/>
    <lineage>
        <taxon>Bacteria</taxon>
        <taxon>Pseudomonadati</taxon>
        <taxon>Pseudomonadota</taxon>
        <taxon>Alphaproteobacteria</taxon>
        <taxon>Caulobacterales</taxon>
        <taxon>Caulobacteraceae</taxon>
        <taxon>Phenylobacterium</taxon>
    </lineage>
</organism>
<protein>
    <submittedName>
        <fullName evidence="3">Uncharacterized protein</fullName>
    </submittedName>
</protein>
<dbReference type="AlphaFoldDB" id="A0A975IVF2"/>